<dbReference type="Proteomes" id="UP000054324">
    <property type="component" value="Unassembled WGS sequence"/>
</dbReference>
<dbReference type="KEGG" id="ovi:T265_12007"/>
<evidence type="ECO:0000313" key="3">
    <source>
        <dbReference type="Proteomes" id="UP000054324"/>
    </source>
</evidence>
<organism evidence="2 3">
    <name type="scientific">Opisthorchis viverrini</name>
    <name type="common">Southeast Asian liver fluke</name>
    <dbReference type="NCBI Taxonomy" id="6198"/>
    <lineage>
        <taxon>Eukaryota</taxon>
        <taxon>Metazoa</taxon>
        <taxon>Spiralia</taxon>
        <taxon>Lophotrochozoa</taxon>
        <taxon>Platyhelminthes</taxon>
        <taxon>Trematoda</taxon>
        <taxon>Digenea</taxon>
        <taxon>Opisthorchiida</taxon>
        <taxon>Opisthorchiata</taxon>
        <taxon>Opisthorchiidae</taxon>
        <taxon>Opisthorchis</taxon>
    </lineage>
</organism>
<reference evidence="2 3" key="1">
    <citation type="submission" date="2013-11" db="EMBL/GenBank/DDBJ databases">
        <title>Opisthorchis viverrini - life in the bile duct.</title>
        <authorList>
            <person name="Young N.D."/>
            <person name="Nagarajan N."/>
            <person name="Lin S.J."/>
            <person name="Korhonen P.K."/>
            <person name="Jex A.R."/>
            <person name="Hall R.S."/>
            <person name="Safavi-Hemami H."/>
            <person name="Kaewkong W."/>
            <person name="Bertrand D."/>
            <person name="Gao S."/>
            <person name="Seet Q."/>
            <person name="Wongkham S."/>
            <person name="Teh B.T."/>
            <person name="Wongkham C."/>
            <person name="Intapan P.M."/>
            <person name="Maleewong W."/>
            <person name="Yang X."/>
            <person name="Hu M."/>
            <person name="Wang Z."/>
            <person name="Hofmann A."/>
            <person name="Sternberg P.W."/>
            <person name="Tan P."/>
            <person name="Wang J."/>
            <person name="Gasser R.B."/>
        </authorList>
    </citation>
    <scope>NUCLEOTIDE SEQUENCE [LARGE SCALE GENOMIC DNA]</scope>
</reference>
<evidence type="ECO:0000313" key="2">
    <source>
        <dbReference type="EMBL" id="KER19100.1"/>
    </source>
</evidence>
<accession>A0A074Z7B8</accession>
<dbReference type="GeneID" id="20326175"/>
<evidence type="ECO:0000256" key="1">
    <source>
        <dbReference type="SAM" id="MobiDB-lite"/>
    </source>
</evidence>
<sequence>MRTLLDDLDYIASASGLETNRAKFTALEALFGGLGRPLWMGPNGYSEDGISLHIRSSWGGVRYTYLLPGVYETVYISQDISETQPISKDPEKVGAAIHDLPKTGDGSF</sequence>
<keyword evidence="3" id="KW-1185">Reference proteome</keyword>
<feature type="region of interest" description="Disordered" evidence="1">
    <location>
        <begin position="84"/>
        <end position="108"/>
    </location>
</feature>
<dbReference type="EMBL" id="KL597334">
    <property type="protein sequence ID" value="KER19100.1"/>
    <property type="molecule type" value="Genomic_DNA"/>
</dbReference>
<proteinExistence type="predicted"/>
<gene>
    <name evidence="2" type="ORF">T265_12007</name>
</gene>
<dbReference type="RefSeq" id="XP_009177153.1">
    <property type="nucleotide sequence ID" value="XM_009178889.1"/>
</dbReference>
<protein>
    <submittedName>
        <fullName evidence="2">Uncharacterized protein</fullName>
    </submittedName>
</protein>
<dbReference type="AlphaFoldDB" id="A0A074Z7B8"/>
<name>A0A074Z7B8_OPIVI</name>
<dbReference type="CTD" id="20326175"/>